<gene>
    <name evidence="2" type="ORF">ACT18_00310</name>
</gene>
<dbReference type="Proteomes" id="UP000092668">
    <property type="component" value="Unassembled WGS sequence"/>
</dbReference>
<dbReference type="AlphaFoldDB" id="A0A1B8SL21"/>
<reference evidence="2 3" key="1">
    <citation type="submission" date="2015-06" db="EMBL/GenBank/DDBJ databases">
        <title>Genome sequence of Mycobacterium kumamotonense strain Roo.</title>
        <authorList>
            <person name="Greninger A.L."/>
            <person name="Cunningham G."/>
            <person name="Miller S."/>
        </authorList>
    </citation>
    <scope>NUCLEOTIDE SEQUENCE [LARGE SCALE GENOMIC DNA]</scope>
    <source>
        <strain evidence="2 3">Roo</strain>
    </source>
</reference>
<comment type="caution">
    <text evidence="2">The sequence shown here is derived from an EMBL/GenBank/DDBJ whole genome shotgun (WGS) entry which is preliminary data.</text>
</comment>
<evidence type="ECO:0000259" key="1">
    <source>
        <dbReference type="Pfam" id="PF23918"/>
    </source>
</evidence>
<dbReference type="Pfam" id="PF23918">
    <property type="entry name" value="DUF7257"/>
    <property type="match status" value="1"/>
</dbReference>
<evidence type="ECO:0000313" key="2">
    <source>
        <dbReference type="EMBL" id="OBY33435.1"/>
    </source>
</evidence>
<protein>
    <recommendedName>
        <fullName evidence="1">DUF7257 domain-containing protein</fullName>
    </recommendedName>
</protein>
<proteinExistence type="predicted"/>
<feature type="domain" description="DUF7257" evidence="1">
    <location>
        <begin position="184"/>
        <end position="423"/>
    </location>
</feature>
<organism evidence="2 3">
    <name type="scientific">Mycolicibacter kumamotonensis</name>
    <dbReference type="NCBI Taxonomy" id="354243"/>
    <lineage>
        <taxon>Bacteria</taxon>
        <taxon>Bacillati</taxon>
        <taxon>Actinomycetota</taxon>
        <taxon>Actinomycetes</taxon>
        <taxon>Mycobacteriales</taxon>
        <taxon>Mycobacteriaceae</taxon>
        <taxon>Mycolicibacter</taxon>
    </lineage>
</organism>
<dbReference type="EMBL" id="LFOE01000001">
    <property type="protein sequence ID" value="OBY33435.1"/>
    <property type="molecule type" value="Genomic_DNA"/>
</dbReference>
<dbReference type="InterPro" id="IPR055681">
    <property type="entry name" value="DUF7257"/>
</dbReference>
<sequence length="482" mass="50136">MAELDYLGPAAVDDADLGTRGYVHSVGDDDIPTSTIDARISTDLSAYVSTDDLTSLTADMATKDDVKSGDSTAGIPGTDNLVPLTFKDTAGGVPTLDAAGRVSRGQINHDNTQRFPHGPWSPTDFGSPVSVHPEDASHGIEEVDEAVIYTTDITDPGTPYRLAVFCTTLGLSGQDGAVAPLVRVRVGSKTGPVIAQGVGSYEGYDYLGIDHFNRVGGNLGSGWQESWTGPGTGHAVTDGSNCVYSKNGVNKGRIGLFIRTGNDATTPTDIQEITWLTASACEPGNDPNNPASADAQNLVLGRCSSDAKTFCGFVVGAGSAGLYYSVNGTASNYLATVSGLPNAAGVKWAARFGTAASTRQFQLLCNDAVVLNYTDVAAATQIGSNYRHWGFGYESGQVQFGGFPTAQTAPAALNWITINDRLPSDRQISYSPVDVMPKALGSQDVLTGPQTLYVTVASTTAQTVVSAGYVDEASFSAIALAA</sequence>
<keyword evidence="3" id="KW-1185">Reference proteome</keyword>
<accession>A0A1B8SL21</accession>
<name>A0A1B8SL21_9MYCO</name>
<dbReference type="RefSeq" id="WP_065286696.1">
    <property type="nucleotide sequence ID" value="NZ_LFOE01000001.1"/>
</dbReference>
<evidence type="ECO:0000313" key="3">
    <source>
        <dbReference type="Proteomes" id="UP000092668"/>
    </source>
</evidence>